<proteinExistence type="predicted"/>
<evidence type="ECO:0000259" key="8">
    <source>
        <dbReference type="PROSITE" id="PS50048"/>
    </source>
</evidence>
<dbReference type="GO" id="GO:0000981">
    <property type="term" value="F:DNA-binding transcription factor activity, RNA polymerase II-specific"/>
    <property type="evidence" value="ECO:0007669"/>
    <property type="project" value="InterPro"/>
</dbReference>
<dbReference type="InterPro" id="IPR001138">
    <property type="entry name" value="Zn2Cys6_DnaBD"/>
</dbReference>
<accession>A0A1L9S0Z1</accession>
<keyword evidence="2" id="KW-0479">Metal-binding</keyword>
<reference evidence="10" key="1">
    <citation type="journal article" date="2017" name="Genome Biol.">
        <title>Comparative genomics reveals high biological diversity and specific adaptations in the industrially and medically important fungal genus Aspergillus.</title>
        <authorList>
            <person name="de Vries R.P."/>
            <person name="Riley R."/>
            <person name="Wiebenga A."/>
            <person name="Aguilar-Osorio G."/>
            <person name="Amillis S."/>
            <person name="Uchima C.A."/>
            <person name="Anderluh G."/>
            <person name="Asadollahi M."/>
            <person name="Askin M."/>
            <person name="Barry K."/>
            <person name="Battaglia E."/>
            <person name="Bayram O."/>
            <person name="Benocci T."/>
            <person name="Braus-Stromeyer S.A."/>
            <person name="Caldana C."/>
            <person name="Canovas D."/>
            <person name="Cerqueira G.C."/>
            <person name="Chen F."/>
            <person name="Chen W."/>
            <person name="Choi C."/>
            <person name="Clum A."/>
            <person name="Dos Santos R.A."/>
            <person name="Damasio A.R."/>
            <person name="Diallinas G."/>
            <person name="Emri T."/>
            <person name="Fekete E."/>
            <person name="Flipphi M."/>
            <person name="Freyberg S."/>
            <person name="Gallo A."/>
            <person name="Gournas C."/>
            <person name="Habgood R."/>
            <person name="Hainaut M."/>
            <person name="Harispe M.L."/>
            <person name="Henrissat B."/>
            <person name="Hilden K.S."/>
            <person name="Hope R."/>
            <person name="Hossain A."/>
            <person name="Karabika E."/>
            <person name="Karaffa L."/>
            <person name="Karanyi Z."/>
            <person name="Krasevec N."/>
            <person name="Kuo A."/>
            <person name="Kusch H."/>
            <person name="LaButti K."/>
            <person name="Lagendijk E.L."/>
            <person name="Lapidus A."/>
            <person name="Levasseur A."/>
            <person name="Lindquist E."/>
            <person name="Lipzen A."/>
            <person name="Logrieco A.F."/>
            <person name="MacCabe A."/>
            <person name="Maekelae M.R."/>
            <person name="Malavazi I."/>
            <person name="Melin P."/>
            <person name="Meyer V."/>
            <person name="Mielnichuk N."/>
            <person name="Miskei M."/>
            <person name="Molnar A.P."/>
            <person name="Mule G."/>
            <person name="Ngan C.Y."/>
            <person name="Orejas M."/>
            <person name="Orosz E."/>
            <person name="Ouedraogo J.P."/>
            <person name="Overkamp K.M."/>
            <person name="Park H.-S."/>
            <person name="Perrone G."/>
            <person name="Piumi F."/>
            <person name="Punt P.J."/>
            <person name="Ram A.F."/>
            <person name="Ramon A."/>
            <person name="Rauscher S."/>
            <person name="Record E."/>
            <person name="Riano-Pachon D.M."/>
            <person name="Robert V."/>
            <person name="Roehrig J."/>
            <person name="Ruller R."/>
            <person name="Salamov A."/>
            <person name="Salih N.S."/>
            <person name="Samson R.A."/>
            <person name="Sandor E."/>
            <person name="Sanguinetti M."/>
            <person name="Schuetze T."/>
            <person name="Sepcic K."/>
            <person name="Shelest E."/>
            <person name="Sherlock G."/>
            <person name="Sophianopoulou V."/>
            <person name="Squina F.M."/>
            <person name="Sun H."/>
            <person name="Susca A."/>
            <person name="Todd R.B."/>
            <person name="Tsang A."/>
            <person name="Unkles S.E."/>
            <person name="van de Wiele N."/>
            <person name="van Rossen-Uffink D."/>
            <person name="Oliveira J.V."/>
            <person name="Vesth T.C."/>
            <person name="Visser J."/>
            <person name="Yu J.-H."/>
            <person name="Zhou M."/>
            <person name="Andersen M.R."/>
            <person name="Archer D.B."/>
            <person name="Baker S.E."/>
            <person name="Benoit I."/>
            <person name="Brakhage A.A."/>
            <person name="Braus G.H."/>
            <person name="Fischer R."/>
            <person name="Frisvad J.C."/>
            <person name="Goldman G.H."/>
            <person name="Houbraken J."/>
            <person name="Oakley B."/>
            <person name="Pocsi I."/>
            <person name="Scazzocchio C."/>
            <person name="Seiboth B."/>
            <person name="vanKuyk P.A."/>
            <person name="Wortman J."/>
            <person name="Dyer P.S."/>
            <person name="Grigoriev I.V."/>
        </authorList>
    </citation>
    <scope>NUCLEOTIDE SEQUENCE [LARGE SCALE GENOMIC DNA]</scope>
    <source>
        <strain evidence="10">DTO 134E9</strain>
    </source>
</reference>
<dbReference type="SMART" id="SM00906">
    <property type="entry name" value="Fungal_trans"/>
    <property type="match status" value="1"/>
</dbReference>
<comment type="subcellular location">
    <subcellularLocation>
        <location evidence="1">Nucleus</location>
    </subcellularLocation>
</comment>
<dbReference type="EMBL" id="KV878209">
    <property type="protein sequence ID" value="OJJ40788.1"/>
    <property type="molecule type" value="Genomic_DNA"/>
</dbReference>
<dbReference type="GO" id="GO:0006351">
    <property type="term" value="P:DNA-templated transcription"/>
    <property type="evidence" value="ECO:0007669"/>
    <property type="project" value="InterPro"/>
</dbReference>
<dbReference type="GeneID" id="63745914"/>
<feature type="region of interest" description="Disordered" evidence="7">
    <location>
        <begin position="83"/>
        <end position="167"/>
    </location>
</feature>
<dbReference type="Pfam" id="PF04082">
    <property type="entry name" value="Fungal_trans"/>
    <property type="match status" value="1"/>
</dbReference>
<keyword evidence="4" id="KW-0238">DNA-binding</keyword>
<dbReference type="Proteomes" id="UP000184383">
    <property type="component" value="Unassembled WGS sequence"/>
</dbReference>
<dbReference type="STRING" id="1073089.A0A1L9S0Z1"/>
<dbReference type="GO" id="GO:0003677">
    <property type="term" value="F:DNA binding"/>
    <property type="evidence" value="ECO:0007669"/>
    <property type="project" value="UniProtKB-KW"/>
</dbReference>
<dbReference type="InterPro" id="IPR007219">
    <property type="entry name" value="XnlR_reg_dom"/>
</dbReference>
<dbReference type="PROSITE" id="PS50048">
    <property type="entry name" value="ZN2_CY6_FUNGAL_2"/>
    <property type="match status" value="1"/>
</dbReference>
<evidence type="ECO:0000256" key="2">
    <source>
        <dbReference type="ARBA" id="ARBA00022723"/>
    </source>
</evidence>
<dbReference type="GO" id="GO:0008270">
    <property type="term" value="F:zinc ion binding"/>
    <property type="evidence" value="ECO:0007669"/>
    <property type="project" value="InterPro"/>
</dbReference>
<dbReference type="OrthoDB" id="2269373at2759"/>
<dbReference type="SUPFAM" id="SSF57701">
    <property type="entry name" value="Zn2/Cys6 DNA-binding domain"/>
    <property type="match status" value="1"/>
</dbReference>
<gene>
    <name evidence="9" type="ORF">ASPWEDRAFT_166847</name>
</gene>
<evidence type="ECO:0000256" key="5">
    <source>
        <dbReference type="ARBA" id="ARBA00023163"/>
    </source>
</evidence>
<dbReference type="Gene3D" id="4.10.240.10">
    <property type="entry name" value="Zn(2)-C6 fungal-type DNA-binding domain"/>
    <property type="match status" value="1"/>
</dbReference>
<dbReference type="VEuPathDB" id="FungiDB:ASPWEDRAFT_166847"/>
<dbReference type="PANTHER" id="PTHR31001:SF45">
    <property type="entry name" value="ZN(II)2CYS6 TRANSCRIPTION FACTOR (EUROFUNG)"/>
    <property type="match status" value="1"/>
</dbReference>
<evidence type="ECO:0000313" key="10">
    <source>
        <dbReference type="Proteomes" id="UP000184383"/>
    </source>
</evidence>
<sequence>MSTSVPTPEQTPTAKSQRVLSCVLCQQRKIKCNRRFPCVNCTRAGVQCVPATTSQRRRRFPERELLERLRCYESLLRQNNIPFEPMHTPAADHACPGEEGRGSGSLQEAHSERPVSGKDRPSRERTTVRSKPMNLWRAMNQKGLDTDGDDDNGYGDDEDNDSGFLHDNEDVRESVIKKAWDNKYEAESNDHLLFGSPKTNVDLSTMHPPQVQIFKLWQIYLENVNPLLKVTHTPTLQGRIIDAAGKVANISPALEALMFSIYCTSILSLADDECRTLFGSPRKELLKGYQFACQQALLNCRFLSSSDRDCLTAFFLYLVSVRPDTDPWSLSSLLGMAIRIAQRMGIHNESTYTRHIALEGEMRRRLWWSLAMFDNRICEMSSDPKATVLTPLWDCKTPLNVNDFDIQPEMKAPPAPHDRPTETLFAVLRSELGEFTRHSAFHLDFTNPCLKALSNSSELVAVEDTLEDKYLKFCNPENPLHFMAIWTTRIYLAKSRLLEHYSRYSSVQQTDSQRNAAISYALKILECHTNLMISPLIKGYLWFLHAHFPFPAYIHILQDLRRRPTENHAEKAWEIMSNNYMSHFVHVKHDDTHFFVVFSRIVLQAWEARASLHRQQNKPLEPPAIVSEIKNRMMHMVSGSSGNTVAGVNVDEFQMPMPIDFGHGLSYGTEGQGSAGSGLGGFFDIPRQATMDIDIGQFDWATIDWSSMHG</sequence>
<dbReference type="SMART" id="SM00066">
    <property type="entry name" value="GAL4"/>
    <property type="match status" value="1"/>
</dbReference>
<dbReference type="InterPro" id="IPR036864">
    <property type="entry name" value="Zn2-C6_fun-type_DNA-bd_sf"/>
</dbReference>
<evidence type="ECO:0000256" key="6">
    <source>
        <dbReference type="ARBA" id="ARBA00023242"/>
    </source>
</evidence>
<dbReference type="AlphaFoldDB" id="A0A1L9S0Z1"/>
<evidence type="ECO:0000256" key="4">
    <source>
        <dbReference type="ARBA" id="ARBA00023125"/>
    </source>
</evidence>
<dbReference type="InterPro" id="IPR050613">
    <property type="entry name" value="Sec_Metabolite_Reg"/>
</dbReference>
<evidence type="ECO:0000256" key="3">
    <source>
        <dbReference type="ARBA" id="ARBA00023015"/>
    </source>
</evidence>
<evidence type="ECO:0000256" key="7">
    <source>
        <dbReference type="SAM" id="MobiDB-lite"/>
    </source>
</evidence>
<keyword evidence="10" id="KW-1185">Reference proteome</keyword>
<dbReference type="PANTHER" id="PTHR31001">
    <property type="entry name" value="UNCHARACTERIZED TRANSCRIPTIONAL REGULATORY PROTEIN"/>
    <property type="match status" value="1"/>
</dbReference>
<organism evidence="9 10">
    <name type="scientific">Aspergillus wentii DTO 134E9</name>
    <dbReference type="NCBI Taxonomy" id="1073089"/>
    <lineage>
        <taxon>Eukaryota</taxon>
        <taxon>Fungi</taxon>
        <taxon>Dikarya</taxon>
        <taxon>Ascomycota</taxon>
        <taxon>Pezizomycotina</taxon>
        <taxon>Eurotiomycetes</taxon>
        <taxon>Eurotiomycetidae</taxon>
        <taxon>Eurotiales</taxon>
        <taxon>Aspergillaceae</taxon>
        <taxon>Aspergillus</taxon>
        <taxon>Aspergillus subgen. Cremei</taxon>
    </lineage>
</organism>
<feature type="compositionally biased region" description="Basic and acidic residues" evidence="7">
    <location>
        <begin position="109"/>
        <end position="127"/>
    </location>
</feature>
<evidence type="ECO:0000256" key="1">
    <source>
        <dbReference type="ARBA" id="ARBA00004123"/>
    </source>
</evidence>
<evidence type="ECO:0000313" key="9">
    <source>
        <dbReference type="EMBL" id="OJJ40788.1"/>
    </source>
</evidence>
<name>A0A1L9S0Z1_ASPWE</name>
<dbReference type="CDD" id="cd00067">
    <property type="entry name" value="GAL4"/>
    <property type="match status" value="1"/>
</dbReference>
<protein>
    <recommendedName>
        <fullName evidence="8">Zn(2)-C6 fungal-type domain-containing protein</fullName>
    </recommendedName>
</protein>
<dbReference type="GO" id="GO:0005634">
    <property type="term" value="C:nucleus"/>
    <property type="evidence" value="ECO:0007669"/>
    <property type="project" value="UniProtKB-SubCell"/>
</dbReference>
<feature type="compositionally biased region" description="Acidic residues" evidence="7">
    <location>
        <begin position="146"/>
        <end position="161"/>
    </location>
</feature>
<keyword evidence="5" id="KW-0804">Transcription</keyword>
<keyword evidence="3" id="KW-0805">Transcription regulation</keyword>
<dbReference type="Pfam" id="PF00172">
    <property type="entry name" value="Zn_clus"/>
    <property type="match status" value="1"/>
</dbReference>
<dbReference type="CDD" id="cd12148">
    <property type="entry name" value="fungal_TF_MHR"/>
    <property type="match status" value="1"/>
</dbReference>
<keyword evidence="6" id="KW-0539">Nucleus</keyword>
<dbReference type="RefSeq" id="XP_040694464.1">
    <property type="nucleotide sequence ID" value="XM_040830066.1"/>
</dbReference>
<feature type="domain" description="Zn(2)-C6 fungal-type" evidence="8">
    <location>
        <begin position="21"/>
        <end position="49"/>
    </location>
</feature>